<evidence type="ECO:0000313" key="2">
    <source>
        <dbReference type="EMBL" id="MBC4013735.1"/>
    </source>
</evidence>
<protein>
    <submittedName>
        <fullName evidence="2">Uncharacterized protein</fullName>
    </submittedName>
</protein>
<evidence type="ECO:0000313" key="3">
    <source>
        <dbReference type="Proteomes" id="UP000600101"/>
    </source>
</evidence>
<gene>
    <name evidence="2" type="ORF">H7965_00240</name>
</gene>
<keyword evidence="3" id="KW-1185">Reference proteome</keyword>
<dbReference type="Proteomes" id="UP000600101">
    <property type="component" value="Unassembled WGS sequence"/>
</dbReference>
<sequence length="122" mass="13209">MKLPGWCGAAWALLLLTGCDALNPRPGPIRAMEPRPNPPAVSAVPTPQARLRQAPWLTRFWDELTPSQRRRVLARLRRSPFPSSPAEAPASWDVMGLPTREALIFGGPLPRPDTGATVAGGQ</sequence>
<reference evidence="2" key="1">
    <citation type="submission" date="2020-08" db="EMBL/GenBank/DDBJ databases">
        <authorList>
            <person name="Hu Y."/>
            <person name="Nguyen S.V."/>
            <person name="Li F."/>
            <person name="Fanning S."/>
        </authorList>
    </citation>
    <scope>NUCLEOTIDE SEQUENCE</scope>
    <source>
        <strain evidence="2">SYSU D8009</strain>
    </source>
</reference>
<name>A0A9X0UEQ3_9PROT</name>
<proteinExistence type="predicted"/>
<dbReference type="PROSITE" id="PS51257">
    <property type="entry name" value="PROKAR_LIPOPROTEIN"/>
    <property type="match status" value="1"/>
</dbReference>
<evidence type="ECO:0000256" key="1">
    <source>
        <dbReference type="SAM" id="MobiDB-lite"/>
    </source>
</evidence>
<dbReference type="EMBL" id="JACOMF010000001">
    <property type="protein sequence ID" value="MBC4013735.1"/>
    <property type="molecule type" value="Genomic_DNA"/>
</dbReference>
<dbReference type="AlphaFoldDB" id="A0A9X0UEQ3"/>
<feature type="region of interest" description="Disordered" evidence="1">
    <location>
        <begin position="25"/>
        <end position="47"/>
    </location>
</feature>
<organism evidence="2 3">
    <name type="scientific">Siccirubricoccus deserti</name>
    <dbReference type="NCBI Taxonomy" id="2013562"/>
    <lineage>
        <taxon>Bacteria</taxon>
        <taxon>Pseudomonadati</taxon>
        <taxon>Pseudomonadota</taxon>
        <taxon>Alphaproteobacteria</taxon>
        <taxon>Acetobacterales</taxon>
        <taxon>Roseomonadaceae</taxon>
        <taxon>Siccirubricoccus</taxon>
    </lineage>
</organism>
<dbReference type="RefSeq" id="WP_186768513.1">
    <property type="nucleotide sequence ID" value="NZ_JACOMF010000001.1"/>
</dbReference>
<accession>A0A9X0UEQ3</accession>
<comment type="caution">
    <text evidence="2">The sequence shown here is derived from an EMBL/GenBank/DDBJ whole genome shotgun (WGS) entry which is preliminary data.</text>
</comment>